<dbReference type="AlphaFoldDB" id="A0A3P8D2V6"/>
<reference evidence="5" key="1">
    <citation type="submission" date="2018-11" db="EMBL/GenBank/DDBJ databases">
        <authorList>
            <consortium name="Pathogen Informatics"/>
        </authorList>
    </citation>
    <scope>NUCLEOTIDE SEQUENCE [LARGE SCALE GENOMIC DNA]</scope>
</reference>
<feature type="domain" description="Phlebovirus glycoprotein G2 fusion" evidence="3">
    <location>
        <begin position="596"/>
        <end position="907"/>
    </location>
</feature>
<dbReference type="PANTHER" id="PTHR47331">
    <property type="entry name" value="PHD-TYPE DOMAIN-CONTAINING PROTEIN"/>
    <property type="match status" value="1"/>
</dbReference>
<evidence type="ECO:0000256" key="1">
    <source>
        <dbReference type="SAM" id="MobiDB-lite"/>
    </source>
</evidence>
<evidence type="ECO:0008006" key="6">
    <source>
        <dbReference type="Google" id="ProtNLM"/>
    </source>
</evidence>
<protein>
    <recommendedName>
        <fullName evidence="6">Phlebovirus glycoprotein G2 fusion domain-containing protein</fullName>
    </recommendedName>
</protein>
<feature type="region of interest" description="Disordered" evidence="1">
    <location>
        <begin position="431"/>
        <end position="450"/>
    </location>
</feature>
<dbReference type="OrthoDB" id="5875705at2759"/>
<dbReference type="Gene3D" id="2.60.98.50">
    <property type="match status" value="1"/>
</dbReference>
<evidence type="ECO:0000259" key="3">
    <source>
        <dbReference type="Pfam" id="PF07245"/>
    </source>
</evidence>
<evidence type="ECO:0000313" key="5">
    <source>
        <dbReference type="EMBL" id="VDO90652.1"/>
    </source>
</evidence>
<feature type="transmembrane region" description="Helical" evidence="2">
    <location>
        <begin position="513"/>
        <end position="536"/>
    </location>
</feature>
<gene>
    <name evidence="5" type="ORF">HPBE_LOCUS12033</name>
</gene>
<proteinExistence type="predicted"/>
<keyword evidence="2" id="KW-0812">Transmembrane</keyword>
<keyword evidence="2" id="KW-1133">Transmembrane helix</keyword>
<dbReference type="Pfam" id="PF18701">
    <property type="entry name" value="DUF5641"/>
    <property type="match status" value="1"/>
</dbReference>
<accession>A0A3P8D2V6</accession>
<dbReference type="Pfam" id="PF07245">
    <property type="entry name" value="Phlebovirus_G2"/>
    <property type="match status" value="1"/>
</dbReference>
<dbReference type="Pfam" id="PF03564">
    <property type="entry name" value="DUF1759"/>
    <property type="match status" value="1"/>
</dbReference>
<sequence>MSEDEDTKVSEHIDNALSLISRTEEFLSNLAERKEQIPTARGTEGLTEYRMPIAKFELPQIPIPEFSGKCWEWDNFWELFNSTVHSQPLSNLQKFNYLRRCLKGEALESISRFQVSSSNYELAIERLTEKYGRSSEIVQFGYVDTKWNPADIATRGISPKSFTDHIWWTGYSLNDIRHGNFVSSQFQLPEDDGEDEPLEVIQNSSTTTECDQVEEIVDWTAFNSYRRVRRVVAYAARFLRGIFTNLQEPLKAKLQETLSWMAQPVQQKYLSASEIKTADRILVRNHQMVHIKNQYKRNLMKSLNIERDEHNILRALQTEMQTRNALKSSQLLTEKYWSIWRNHYLTSLREHHRRFIDNKRGCTKQPCEGEIVLVSDSSQKRNLWKLARIMKLIKSGDGEIREAEISCGKHILRRPVNQLYPLEIQGNEVKDLETQEEEQQAERSRESSPPIQKVIKIPPEELLFDYEARWKLRYQEEHMIVIKSCPAQSFCSTIDCTICFVNILNPECWPFHAIIGAGIVLYLIIALTYTICYVPVTVGRPFRLLCEGCCCGIYLIAYMLWTCVRSTIRSLRRRRPASRILEALAIIGLINTVIACQTVNIFSHHLHSCRTSSGKTLCKVEMASVLKINPYKKDACFRIQRNESTIMEIRMFWDQLYLLCEERSITYTRNVKQKVVDSKRCPHMGSCKDNKCADVNRTSLLPELTLGNQYPGNTDCFESCGGPGCDCFYLSSGCLFYRTYAVPTDSKIYEVFTCHRWREEVKVHMQIKRTNIKRISSYVLALQPNVPVSVSKSTLTLSVLGIPPLNELDTHFIRTNNTVALWNKEEHLILQCPTFEDARNLQCSMDDTCKCSPAEFQVSCRCEDHDLSKYLEDIGNILPVTRASVNFGTYGRSTVKAQLDQGVTAELILNINEDVDAITMDSTDEVCIVDDTSIFGCYSCSKGAVAEIKCRSSKEETTAEIDCVSETFTVSCSPAGHISKLRFLLSTAQAQLKCTVKCGSQSAKFQITGILKYVHTVSSSWNHALQSQHNSTSDFQWPDFHHITSIYILWYKTVIITLLLVGGALLFSYMFLISACRSVLWICMKAILKSTACGIRICFRIIFWTLQLCRPKHGKTALLAQKDA</sequence>
<dbReference type="Gene3D" id="2.60.40.3770">
    <property type="match status" value="1"/>
</dbReference>
<dbReference type="InterPro" id="IPR009878">
    <property type="entry name" value="Phlebovirus_G2_fusion"/>
</dbReference>
<dbReference type="InterPro" id="IPR040676">
    <property type="entry name" value="DUF5641"/>
</dbReference>
<feature type="domain" description="DUF5641" evidence="4">
    <location>
        <begin position="328"/>
        <end position="422"/>
    </location>
</feature>
<feature type="transmembrane region" description="Helical" evidence="2">
    <location>
        <begin position="1049"/>
        <end position="1074"/>
    </location>
</feature>
<organism evidence="5">
    <name type="scientific">Heligmosomoides polygyrus</name>
    <name type="common">Parasitic roundworm</name>
    <dbReference type="NCBI Taxonomy" id="6339"/>
    <lineage>
        <taxon>Eukaryota</taxon>
        <taxon>Metazoa</taxon>
        <taxon>Ecdysozoa</taxon>
        <taxon>Nematoda</taxon>
        <taxon>Chromadorea</taxon>
        <taxon>Rhabditida</taxon>
        <taxon>Rhabditina</taxon>
        <taxon>Rhabditomorpha</taxon>
        <taxon>Strongyloidea</taxon>
        <taxon>Heligmosomidae</taxon>
        <taxon>Heligmosomoides</taxon>
    </lineage>
</organism>
<dbReference type="EMBL" id="UZAH01027328">
    <property type="protein sequence ID" value="VDO90652.1"/>
    <property type="molecule type" value="Genomic_DNA"/>
</dbReference>
<keyword evidence="2" id="KW-0472">Membrane</keyword>
<feature type="transmembrane region" description="Helical" evidence="2">
    <location>
        <begin position="542"/>
        <end position="561"/>
    </location>
</feature>
<dbReference type="InterPro" id="IPR005312">
    <property type="entry name" value="DUF1759"/>
</dbReference>
<evidence type="ECO:0000259" key="4">
    <source>
        <dbReference type="Pfam" id="PF18701"/>
    </source>
</evidence>
<name>A0A3P8D2V6_HELPZ</name>
<evidence type="ECO:0000256" key="2">
    <source>
        <dbReference type="SAM" id="Phobius"/>
    </source>
</evidence>